<keyword evidence="2" id="KW-0560">Oxidoreductase</keyword>
<evidence type="ECO:0000313" key="5">
    <source>
        <dbReference type="EMBL" id="MFI7588136.1"/>
    </source>
</evidence>
<name>A0ABW8AP63_9ACTN</name>
<gene>
    <name evidence="5" type="ORF">ACIB24_13795</name>
</gene>
<accession>A0ABW8AP63</accession>
<feature type="domain" description="Nitroreductase" evidence="4">
    <location>
        <begin position="38"/>
        <end position="229"/>
    </location>
</feature>
<sequence length="285" mass="31904">MTYDPPRLATRADGGSVWDDGRPTPEELSVLDWVLTTTRATRRTLDLDRPVDLSVVEECLDVALQAPVSHNDERWHWLVVTDLEKRAALADLYKRAWDASTQFASRRARRIRGADQSMARSQDSAVWLAEHIHEVPVMVVPCITGPSPEEKAAMWWWLMREGGISDDEMGPMLAAHWGSIFPAAWSFQLALRARGLGTVMTVMHLAMEGQAAKILELPPSVVQAGLMPVAHLTRTVFKPARRKPLGTRLSYDTWHGRRPEPPVAPVHPLAPRMESPGARYEGDRS</sequence>
<keyword evidence="6" id="KW-1185">Reference proteome</keyword>
<comment type="caution">
    <text evidence="5">The sequence shown here is derived from an EMBL/GenBank/DDBJ whole genome shotgun (WGS) entry which is preliminary data.</text>
</comment>
<protein>
    <submittedName>
        <fullName evidence="5">Nitroreductase family protein</fullName>
    </submittedName>
</protein>
<dbReference type="PANTHER" id="PTHR43673:SF10">
    <property type="entry name" value="NADH DEHYDROGENASE_NAD(P)H NITROREDUCTASE XCC3605-RELATED"/>
    <property type="match status" value="1"/>
</dbReference>
<reference evidence="5 6" key="1">
    <citation type="submission" date="2024-10" db="EMBL/GenBank/DDBJ databases">
        <title>The Natural Products Discovery Center: Release of the First 8490 Sequenced Strains for Exploring Actinobacteria Biosynthetic Diversity.</title>
        <authorList>
            <person name="Kalkreuter E."/>
            <person name="Kautsar S.A."/>
            <person name="Yang D."/>
            <person name="Bader C.D."/>
            <person name="Teijaro C.N."/>
            <person name="Fluegel L."/>
            <person name="Davis C.M."/>
            <person name="Simpson J.R."/>
            <person name="Lauterbach L."/>
            <person name="Steele A.D."/>
            <person name="Gui C."/>
            <person name="Meng S."/>
            <person name="Li G."/>
            <person name="Viehrig K."/>
            <person name="Ye F."/>
            <person name="Su P."/>
            <person name="Kiefer A.F."/>
            <person name="Nichols A."/>
            <person name="Cepeda A.J."/>
            <person name="Yan W."/>
            <person name="Fan B."/>
            <person name="Jiang Y."/>
            <person name="Adhikari A."/>
            <person name="Zheng C.-J."/>
            <person name="Schuster L."/>
            <person name="Cowan T.M."/>
            <person name="Smanski M.J."/>
            <person name="Chevrette M.G."/>
            <person name="De Carvalho L.P.S."/>
            <person name="Shen B."/>
        </authorList>
    </citation>
    <scope>NUCLEOTIDE SEQUENCE [LARGE SCALE GENOMIC DNA]</scope>
    <source>
        <strain evidence="5 6">NPDC049639</strain>
    </source>
</reference>
<dbReference type="CDD" id="cd02062">
    <property type="entry name" value="Nitro_FMN_reductase"/>
    <property type="match status" value="1"/>
</dbReference>
<evidence type="ECO:0000256" key="1">
    <source>
        <dbReference type="ARBA" id="ARBA00007118"/>
    </source>
</evidence>
<feature type="region of interest" description="Disordered" evidence="3">
    <location>
        <begin position="250"/>
        <end position="285"/>
    </location>
</feature>
<evidence type="ECO:0000313" key="6">
    <source>
        <dbReference type="Proteomes" id="UP001612915"/>
    </source>
</evidence>
<evidence type="ECO:0000259" key="4">
    <source>
        <dbReference type="Pfam" id="PF00881"/>
    </source>
</evidence>
<dbReference type="EMBL" id="JBITLV010000004">
    <property type="protein sequence ID" value="MFI7588136.1"/>
    <property type="molecule type" value="Genomic_DNA"/>
</dbReference>
<proteinExistence type="inferred from homology"/>
<dbReference type="Pfam" id="PF00881">
    <property type="entry name" value="Nitroreductase"/>
    <property type="match status" value="1"/>
</dbReference>
<evidence type="ECO:0000256" key="3">
    <source>
        <dbReference type="SAM" id="MobiDB-lite"/>
    </source>
</evidence>
<dbReference type="InterPro" id="IPR000415">
    <property type="entry name" value="Nitroreductase-like"/>
</dbReference>
<dbReference type="RefSeq" id="WP_398281152.1">
    <property type="nucleotide sequence ID" value="NZ_JBITLV010000004.1"/>
</dbReference>
<dbReference type="Proteomes" id="UP001612915">
    <property type="component" value="Unassembled WGS sequence"/>
</dbReference>
<dbReference type="SUPFAM" id="SSF55469">
    <property type="entry name" value="FMN-dependent nitroreductase-like"/>
    <property type="match status" value="1"/>
</dbReference>
<dbReference type="Gene3D" id="3.40.109.10">
    <property type="entry name" value="NADH Oxidase"/>
    <property type="match status" value="1"/>
</dbReference>
<organism evidence="5 6">
    <name type="scientific">Spongisporangium articulatum</name>
    <dbReference type="NCBI Taxonomy" id="3362603"/>
    <lineage>
        <taxon>Bacteria</taxon>
        <taxon>Bacillati</taxon>
        <taxon>Actinomycetota</taxon>
        <taxon>Actinomycetes</taxon>
        <taxon>Kineosporiales</taxon>
        <taxon>Kineosporiaceae</taxon>
        <taxon>Spongisporangium</taxon>
    </lineage>
</organism>
<dbReference type="PANTHER" id="PTHR43673">
    <property type="entry name" value="NAD(P)H NITROREDUCTASE YDGI-RELATED"/>
    <property type="match status" value="1"/>
</dbReference>
<dbReference type="InterPro" id="IPR029479">
    <property type="entry name" value="Nitroreductase"/>
</dbReference>
<evidence type="ECO:0000256" key="2">
    <source>
        <dbReference type="ARBA" id="ARBA00023002"/>
    </source>
</evidence>
<comment type="similarity">
    <text evidence="1">Belongs to the nitroreductase family.</text>
</comment>